<sequence>MKYLITITYLLILFSFFSCRKGNGSDPSTVNGNEKPAEQKPGGLLKIEAAVPGSFFYLVAITETSGKDNVLVFH</sequence>
<gene>
    <name evidence="1" type="ORF">SNE25_19665</name>
</gene>
<protein>
    <submittedName>
        <fullName evidence="1">Uncharacterized protein</fullName>
    </submittedName>
</protein>
<reference evidence="1 2" key="1">
    <citation type="submission" date="2023-11" db="EMBL/GenBank/DDBJ databases">
        <title>Analysis of the Genomes of Mucilaginibacter gossypii cycad 4 and M. sabulilitoris SNA2: microbes with the potential for plant growth promotion.</title>
        <authorList>
            <person name="Hirsch A.M."/>
            <person name="Humm E."/>
            <person name="Rubbi M."/>
            <person name="Del Vecchio G."/>
            <person name="Ha S.M."/>
            <person name="Pellegrini M."/>
            <person name="Gunsalus R.P."/>
        </authorList>
    </citation>
    <scope>NUCLEOTIDE SEQUENCE [LARGE SCALE GENOMIC DNA]</scope>
    <source>
        <strain evidence="1 2">SNA2</strain>
    </source>
</reference>
<name>A0ABZ0TK22_9SPHI</name>
<dbReference type="PROSITE" id="PS51257">
    <property type="entry name" value="PROKAR_LIPOPROTEIN"/>
    <property type="match status" value="1"/>
</dbReference>
<proteinExistence type="predicted"/>
<evidence type="ECO:0000313" key="1">
    <source>
        <dbReference type="EMBL" id="WPU91540.1"/>
    </source>
</evidence>
<keyword evidence="2" id="KW-1185">Reference proteome</keyword>
<dbReference type="RefSeq" id="WP_321560706.1">
    <property type="nucleotide sequence ID" value="NZ_CP139558.1"/>
</dbReference>
<evidence type="ECO:0000313" key="2">
    <source>
        <dbReference type="Proteomes" id="UP001324380"/>
    </source>
</evidence>
<dbReference type="Proteomes" id="UP001324380">
    <property type="component" value="Chromosome"/>
</dbReference>
<dbReference type="EMBL" id="CP139558">
    <property type="protein sequence ID" value="WPU91540.1"/>
    <property type="molecule type" value="Genomic_DNA"/>
</dbReference>
<organism evidence="1 2">
    <name type="scientific">Mucilaginibacter sabulilitoris</name>
    <dbReference type="NCBI Taxonomy" id="1173583"/>
    <lineage>
        <taxon>Bacteria</taxon>
        <taxon>Pseudomonadati</taxon>
        <taxon>Bacteroidota</taxon>
        <taxon>Sphingobacteriia</taxon>
        <taxon>Sphingobacteriales</taxon>
        <taxon>Sphingobacteriaceae</taxon>
        <taxon>Mucilaginibacter</taxon>
    </lineage>
</organism>
<accession>A0ABZ0TK22</accession>